<feature type="transmembrane region" description="Helical" evidence="11">
    <location>
        <begin position="100"/>
        <end position="122"/>
    </location>
</feature>
<comment type="pathway">
    <text evidence="2">Energy metabolism; oxidative phosphorylation.</text>
</comment>
<dbReference type="SUPFAM" id="SSF81406">
    <property type="entry name" value="Mitochondrial cytochrome c oxidase subunit IV"/>
    <property type="match status" value="1"/>
</dbReference>
<evidence type="ECO:0000256" key="11">
    <source>
        <dbReference type="SAM" id="Phobius"/>
    </source>
</evidence>
<evidence type="ECO:0000256" key="5">
    <source>
        <dbReference type="ARBA" id="ARBA00022792"/>
    </source>
</evidence>
<sequence length="166" mass="19119">MPFLSRNGIFRANLYIKVKETRNYTEFKHKLSKPTLLDLEKRWENMSSDEKTDIQRQLNERQRGPWHDLTKEEKKAAYFIAFGPYGPRSTIHPPGFFKKVVLGTLGILTISTILFFTVRSFAAPPPHTMTKEWQEASNELLKTQNIEPITGISSQGYKGKGMVQSK</sequence>
<dbReference type="GeneID" id="28936716"/>
<evidence type="ECO:0000256" key="4">
    <source>
        <dbReference type="ARBA" id="ARBA00022692"/>
    </source>
</evidence>
<reference evidence="13" key="1">
    <citation type="journal article" date="2016" name="Nat. Commun.">
        <title>Genome analysis of three Pneumocystis species reveals adaptation mechanisms to life exclusively in mammalian hosts.</title>
        <authorList>
            <person name="Ma L."/>
            <person name="Chen Z."/>
            <person name="Huang D.W."/>
            <person name="Kutty G."/>
            <person name="Ishihara M."/>
            <person name="Wang H."/>
            <person name="Abouelleil A."/>
            <person name="Bishop L."/>
            <person name="Davey E."/>
            <person name="Deng R."/>
            <person name="Deng X."/>
            <person name="Fan L."/>
            <person name="Fantoni G."/>
            <person name="Fitzgerald M."/>
            <person name="Gogineni E."/>
            <person name="Goldberg J.M."/>
            <person name="Handley G."/>
            <person name="Hu X."/>
            <person name="Huber C."/>
            <person name="Jiao X."/>
            <person name="Jones K."/>
            <person name="Levin J.Z."/>
            <person name="Liu Y."/>
            <person name="Macdonald P."/>
            <person name="Melnikov A."/>
            <person name="Raley C."/>
            <person name="Sassi M."/>
            <person name="Sherman B.T."/>
            <person name="Song X."/>
            <person name="Sykes S."/>
            <person name="Tran B."/>
            <person name="Walsh L."/>
            <person name="Xia Y."/>
            <person name="Yang J."/>
            <person name="Young S."/>
            <person name="Zeng Q."/>
            <person name="Zheng X."/>
            <person name="Stephens R."/>
            <person name="Nusbaum C."/>
            <person name="Birren B.W."/>
            <person name="Azadi P."/>
            <person name="Lempicki R.A."/>
            <person name="Cuomo C.A."/>
            <person name="Kovacs J.A."/>
        </authorList>
    </citation>
    <scope>NUCLEOTIDE SEQUENCE [LARGE SCALE GENOMIC DNA]</scope>
    <source>
        <strain evidence="13">B80</strain>
    </source>
</reference>
<dbReference type="GO" id="GO:0016491">
    <property type="term" value="F:oxidoreductase activity"/>
    <property type="evidence" value="ECO:0007669"/>
    <property type="project" value="UniProtKB-KW"/>
</dbReference>
<dbReference type="OrthoDB" id="186013at2759"/>
<evidence type="ECO:0000256" key="10">
    <source>
        <dbReference type="ARBA" id="ARBA00023136"/>
    </source>
</evidence>
<dbReference type="Pfam" id="PF02936">
    <property type="entry name" value="COX4"/>
    <property type="match status" value="1"/>
</dbReference>
<dbReference type="VEuPathDB" id="FungiDB:T552_01952"/>
<evidence type="ECO:0000256" key="6">
    <source>
        <dbReference type="ARBA" id="ARBA00022946"/>
    </source>
</evidence>
<dbReference type="CDD" id="cd00922">
    <property type="entry name" value="Cyt_c_Oxidase_IV"/>
    <property type="match status" value="1"/>
</dbReference>
<comment type="similarity">
    <text evidence="3">Belongs to the cytochrome c oxidase IV family.</text>
</comment>
<dbReference type="PANTHER" id="PTHR10707:SF10">
    <property type="entry name" value="CYTOCHROME C OXIDASE SUBUNIT 4"/>
    <property type="match status" value="1"/>
</dbReference>
<keyword evidence="5" id="KW-0999">Mitochondrion inner membrane</keyword>
<gene>
    <name evidence="12" type="ORF">T552_01952</name>
</gene>
<keyword evidence="13" id="KW-1185">Reference proteome</keyword>
<accession>A0A0W4ZIA0</accession>
<dbReference type="FunFam" id="1.10.442.10:FF:000002">
    <property type="entry name" value="Cytochrome c oxidase subunit V"/>
    <property type="match status" value="1"/>
</dbReference>
<dbReference type="InterPro" id="IPR036639">
    <property type="entry name" value="Cyt_c_oxidase_su4_sf"/>
</dbReference>
<evidence type="ECO:0000256" key="7">
    <source>
        <dbReference type="ARBA" id="ARBA00022989"/>
    </source>
</evidence>
<evidence type="ECO:0008006" key="14">
    <source>
        <dbReference type="Google" id="ProtNLM"/>
    </source>
</evidence>
<proteinExistence type="inferred from homology"/>
<dbReference type="GO" id="GO:0045277">
    <property type="term" value="C:respiratory chain complex IV"/>
    <property type="evidence" value="ECO:0007669"/>
    <property type="project" value="EnsemblFungi"/>
</dbReference>
<dbReference type="GO" id="GO:0005743">
    <property type="term" value="C:mitochondrial inner membrane"/>
    <property type="evidence" value="ECO:0007669"/>
    <property type="project" value="UniProtKB-SubCell"/>
</dbReference>
<keyword evidence="7 11" id="KW-1133">Transmembrane helix</keyword>
<dbReference type="RefSeq" id="XP_018225800.1">
    <property type="nucleotide sequence ID" value="XM_018370513.1"/>
</dbReference>
<keyword evidence="4 11" id="KW-0812">Transmembrane</keyword>
<dbReference type="AlphaFoldDB" id="A0A0W4ZIA0"/>
<evidence type="ECO:0000313" key="13">
    <source>
        <dbReference type="Proteomes" id="UP000054454"/>
    </source>
</evidence>
<name>A0A0W4ZIA0_PNEC8</name>
<organism evidence="12 13">
    <name type="scientific">Pneumocystis carinii (strain B80)</name>
    <name type="common">Rat pneumocystis pneumonia agent</name>
    <name type="synonym">Pneumocystis carinii f. sp. carinii</name>
    <dbReference type="NCBI Taxonomy" id="1408658"/>
    <lineage>
        <taxon>Eukaryota</taxon>
        <taxon>Fungi</taxon>
        <taxon>Dikarya</taxon>
        <taxon>Ascomycota</taxon>
        <taxon>Taphrinomycotina</taxon>
        <taxon>Pneumocystomycetes</taxon>
        <taxon>Pneumocystaceae</taxon>
        <taxon>Pneumocystis</taxon>
    </lineage>
</organism>
<dbReference type="GO" id="GO:0006123">
    <property type="term" value="P:mitochondrial electron transport, cytochrome c to oxygen"/>
    <property type="evidence" value="ECO:0007669"/>
    <property type="project" value="InterPro"/>
</dbReference>
<evidence type="ECO:0000256" key="3">
    <source>
        <dbReference type="ARBA" id="ARBA00008135"/>
    </source>
</evidence>
<evidence type="ECO:0000256" key="9">
    <source>
        <dbReference type="ARBA" id="ARBA00023128"/>
    </source>
</evidence>
<dbReference type="GO" id="GO:0004129">
    <property type="term" value="F:cytochrome-c oxidase activity"/>
    <property type="evidence" value="ECO:0007669"/>
    <property type="project" value="EnsemblFungi"/>
</dbReference>
<keyword evidence="9" id="KW-0496">Mitochondrion</keyword>
<dbReference type="Proteomes" id="UP000054454">
    <property type="component" value="Unassembled WGS sequence"/>
</dbReference>
<evidence type="ECO:0000256" key="2">
    <source>
        <dbReference type="ARBA" id="ARBA00004673"/>
    </source>
</evidence>
<comment type="caution">
    <text evidence="12">The sequence shown here is derived from an EMBL/GenBank/DDBJ whole genome shotgun (WGS) entry which is preliminary data.</text>
</comment>
<evidence type="ECO:0000256" key="1">
    <source>
        <dbReference type="ARBA" id="ARBA00004434"/>
    </source>
</evidence>
<comment type="subcellular location">
    <subcellularLocation>
        <location evidence="1">Mitochondrion inner membrane</location>
        <topology evidence="1">Single-pass membrane protein</topology>
    </subcellularLocation>
</comment>
<keyword evidence="8" id="KW-0560">Oxidoreductase</keyword>
<evidence type="ECO:0000256" key="8">
    <source>
        <dbReference type="ARBA" id="ARBA00023002"/>
    </source>
</evidence>
<dbReference type="InterPro" id="IPR004203">
    <property type="entry name" value="Cyt_c_oxidase_su4_fam"/>
</dbReference>
<dbReference type="Gene3D" id="1.10.442.10">
    <property type="entry name" value="Cytochrome c oxidase subunit IV"/>
    <property type="match status" value="1"/>
</dbReference>
<dbReference type="PANTHER" id="PTHR10707">
    <property type="entry name" value="CYTOCHROME C OXIDASE SUBUNIT IV"/>
    <property type="match status" value="1"/>
</dbReference>
<dbReference type="EMBL" id="LFVZ01000008">
    <property type="protein sequence ID" value="KTW28091.1"/>
    <property type="molecule type" value="Genomic_DNA"/>
</dbReference>
<keyword evidence="6" id="KW-0809">Transit peptide</keyword>
<evidence type="ECO:0000313" key="12">
    <source>
        <dbReference type="EMBL" id="KTW28091.1"/>
    </source>
</evidence>
<keyword evidence="10 11" id="KW-0472">Membrane</keyword>
<protein>
    <recommendedName>
        <fullName evidence="14">Cytochrome c oxidase subunit IV</fullName>
    </recommendedName>
</protein>